<dbReference type="InterPro" id="IPR006141">
    <property type="entry name" value="Intein_N"/>
</dbReference>
<dbReference type="CDD" id="cd00102">
    <property type="entry name" value="IPT"/>
    <property type="match status" value="1"/>
</dbReference>
<feature type="domain" description="Hint" evidence="3">
    <location>
        <begin position="2155"/>
        <end position="2260"/>
    </location>
</feature>
<name>A0ABT0UYL9_9ACTN</name>
<dbReference type="PROSITE" id="PS50818">
    <property type="entry name" value="INTEIN_C_TER"/>
    <property type="match status" value="1"/>
</dbReference>
<keyword evidence="5" id="KW-1185">Reference proteome</keyword>
<dbReference type="NCBIfam" id="TIGR03696">
    <property type="entry name" value="Rhs_assc_core"/>
    <property type="match status" value="1"/>
</dbReference>
<feature type="region of interest" description="Disordered" evidence="2">
    <location>
        <begin position="196"/>
        <end position="228"/>
    </location>
</feature>
<dbReference type="InterPro" id="IPR013783">
    <property type="entry name" value="Ig-like_fold"/>
</dbReference>
<dbReference type="Gene3D" id="2.180.10.10">
    <property type="entry name" value="RHS repeat-associated core"/>
    <property type="match status" value="2"/>
</dbReference>
<dbReference type="PROSITE" id="PS50817">
    <property type="entry name" value="INTEIN_N_TER"/>
    <property type="match status" value="1"/>
</dbReference>
<dbReference type="Gene3D" id="2.170.16.10">
    <property type="entry name" value="Hedgehog/Intein (Hint) domain"/>
    <property type="match status" value="1"/>
</dbReference>
<dbReference type="InterPro" id="IPR030934">
    <property type="entry name" value="Intein_C"/>
</dbReference>
<dbReference type="InterPro" id="IPR002909">
    <property type="entry name" value="IPT_dom"/>
</dbReference>
<proteinExistence type="predicted"/>
<evidence type="ECO:0000256" key="1">
    <source>
        <dbReference type="ARBA" id="ARBA00022737"/>
    </source>
</evidence>
<protein>
    <submittedName>
        <fullName evidence="4">Polymorphic toxin-type HINT domain-containing protein</fullName>
    </submittedName>
</protein>
<evidence type="ECO:0000256" key="2">
    <source>
        <dbReference type="SAM" id="MobiDB-lite"/>
    </source>
</evidence>
<dbReference type="Pfam" id="PF01833">
    <property type="entry name" value="TIG"/>
    <property type="match status" value="1"/>
</dbReference>
<sequence length="2423" mass="255669">MYAYDAAGRLVGVTDPAGETARYRYDEAGNRLGIDRFVSSQLAVLSLVPLRAAVGAIVTLSGTGFSVTAASNTITFGTTTAEVVDASATRLRVKVPADAAAGNVSVTVGGVTAQSTESFTLAPSGPTVASFTPASGTVDTPVVVSGTGFAPGVTDNVVRFGGGIVAEVVTRTVTALTVKVPPGAVNGPIVVETPDGRAVSTTPFQATPAPGGRLESSEFTSATDETPPRISVSTVGNFSEVRFEADQGETVAFGFTQSTFSGQVTARLIDPQGVQIGNASLLGIQDSAEWGYTNLPVSGQYTLTVSPVGNSTGAVTVAVSQPVVAELDPAAPPTAVTISRPGQNGIARFTAQAGQKVSLGVTTTGFSSHNTLTLRRPDGTTLTTLIVPNNGPEEWDSSALPTTGTYAIAIAPNGVSTGTVTLTLSQPASAGTLATSADPIPVEVTRAGQNAEASFLAAAGADLSLAITSNAFTSTVYASVIAPSGSTVVNRQFVGSGAPTTIGLSDLPATGSYSVVLDPYQGSTGSLALSVSEDNLIPIAPDGPSASATITRPGQRLRAEFTAPQTKSLGFAVTGNSIAQATEVYLRPEGGTSTRVGTVSPLTDGVANLTGLTPGTKYAVLLVPSRTATGNLTLWLSTPAAAGTLSASLPSGTGQTSRPGQELQFTVEVAAGDGVAVRFTNSSLGGNISLITPGGTVQPQVAWLSTGTGEVDLRAPLLAGLWTVLVQPTQGATGAVTGTRISDAMGPGLVVNGVKQQVTVTSAAQNGQFTFSGTQGQQLTLTADAPPFGWYLSVYGPDNKWLVNGRYLSASTLSTNLGTLPANGVYTVTVDPDAQAVGTISLGVKTTGTARSQVAASASGTMQATHEPTSPGAVPTGRDAWKPDKANLRGSDWITRRPGAPKAPPRLRAPPGITALTGRVLRLDGTALPKVTVSAGTKATRTDSKGRFLLAGISPDTTTVVVNGASANTTQRTWGRFDIRVHPASGRSVDLGFPVWMTPLDTRHTLRFDSPTSADLILRTPAIPGLEVHLPTGSVVRDEKGNPVNELGITAIPLDRPPFPLPDNRVVPVYFTVQPGGTYVFPKGAQIIYPNYTREAPGTRVEFMDYDPKKRGWYVYGHGQVSADGRQVIPDPKTRVWSFHGAMFNIASLVPWDLSWSSDVLDWLSGDPVELSTGMLTESRTDLAVADTRGSIDATRAYWQADTRKRAFGIGRDLAYNAFLNSKNSWQEVDLYLPGGGKVHFVRTSAGTGYRDAVLEPTDVPSEFRGSKISYTNNGWELRFRDGAVWVFPQYAPLKQIRDRHGNTTIIVRRDGNRGDVTRVVSPSGRWISFGYDTEHRVTEATDNTGRTTGYSYDTAGRLATVIDPAGKPSTYTYDGTSNRIKNASDARGITYMTNTFYPDGRVKDQTLTEGATYNFAYTQTGMAQITSTTVTQPGGSVRRVEFDTSGYGIKDTQAHGSPLARTTEFERGSYHRINAVKDPYGRRTELTYDANGHVTQTTQLAGTPQARTTGTAVYSGPYDQPTTLTDALGNATTLTYGTDGNLEKITDPRGRVTTYQHNPQGQIRTITDASGAVTEYLYSNGDLAGVKDAEGRVSNQFTDAAGRPTAFTDTAGARSTFSFDKLNQPRAVTDPLGHQITFAYDDNGNLTTLTDARNNATNWTYDNADRPKRVTDPLGAQTLLEYDPADRPTKTTNRSGQVTTAEYDILGRLKTAKYGIDATGQPQSTATYEYNTVDLPNSLTNTQAGNQTFAYDVYDRLRSVTGPTGIVSYAYDTADRRTEMTAAGITTLYGYDTSSVLTSITSGSQNITFGLDAVGRAQSTSLPGSLTRSTGYDKTGAITSIGYAHNSTQVGTLNYTRDIRGLPTGLTGSLASIALPAAETGATYGQDNRITAFGGRSFTYDTDGQLTDDGIRTYTWNARGQMTGLTKTGSPASSFAYDPLGIRSTATLNGTTKKFLTDTFNPLVEQTATGQTAAAVTASGLDQYLSRTENGQTQLYLTDALGSVVALANADGTIATRYTYDPYGQPTTTGAASTNPYTFTGRENDDTGLLYYRNRYYDPQTGRFISQDPIGHAGGPNLYQYALSSPTTYTDPMGNSPLIAACAIGGLIDGGLDWLGQRLSGRKVNWGQVGRASAMGCALGMVGAGVGGMLKPCRNSFTGDTPVLMADGSRKPIKDVTIGDQVASADPETDTAGPRRVTALIRGSGPKPSVRLTIDTDGTLGKSTGQLTATTDHPLWVPELRTWLPAGKLQPGQWVQTGAGTHVQITAISHGIQRQTVYNLTVDDLHTYYVLAGAASVLVHNCGNGYQWARPNAPTHVLHPSEAWRPGQGIPVIGRLPDTGVGGSWPGYRRLVVQNDEWSIAKNDAWIQTIINQSGTVYVGSPTRGTYWNIRRQEPTVFAREIQQLLQSGYSWRGNYLIPPTR</sequence>
<dbReference type="Gene3D" id="2.60.120.380">
    <property type="match status" value="2"/>
</dbReference>
<dbReference type="SUPFAM" id="SSF51294">
    <property type="entry name" value="Hedgehog/intein (Hint) domain"/>
    <property type="match status" value="1"/>
</dbReference>
<dbReference type="Pfam" id="PF25023">
    <property type="entry name" value="TEN_YD-shell"/>
    <property type="match status" value="1"/>
</dbReference>
<dbReference type="Pfam" id="PF07591">
    <property type="entry name" value="PT-HINT"/>
    <property type="match status" value="1"/>
</dbReference>
<dbReference type="InterPro" id="IPR031325">
    <property type="entry name" value="RHS_repeat"/>
</dbReference>
<dbReference type="EMBL" id="JAMQAW010000044">
    <property type="protein sequence ID" value="MCM2392740.1"/>
    <property type="molecule type" value="Genomic_DNA"/>
</dbReference>
<dbReference type="Gene3D" id="2.60.40.10">
    <property type="entry name" value="Immunoglobulins"/>
    <property type="match status" value="2"/>
</dbReference>
<evidence type="ECO:0000313" key="4">
    <source>
        <dbReference type="EMBL" id="MCM2392740.1"/>
    </source>
</evidence>
<dbReference type="InterPro" id="IPR056823">
    <property type="entry name" value="TEN-like_YD-shell"/>
</dbReference>
<dbReference type="NCBIfam" id="TIGR01443">
    <property type="entry name" value="intein_Cterm"/>
    <property type="match status" value="1"/>
</dbReference>
<dbReference type="RefSeq" id="WP_250923066.1">
    <property type="nucleotide sequence ID" value="NZ_JAMQAW010000044.1"/>
</dbReference>
<dbReference type="NCBIfam" id="TIGR01643">
    <property type="entry name" value="YD_repeat_2x"/>
    <property type="match status" value="7"/>
</dbReference>
<dbReference type="InterPro" id="IPR003587">
    <property type="entry name" value="Hint_dom_N"/>
</dbReference>
<dbReference type="Proteomes" id="UP001431429">
    <property type="component" value="Unassembled WGS sequence"/>
</dbReference>
<dbReference type="PRINTS" id="PR00394">
    <property type="entry name" value="RHSPROTEIN"/>
</dbReference>
<dbReference type="SUPFAM" id="SSF81296">
    <property type="entry name" value="E set domains"/>
    <property type="match status" value="2"/>
</dbReference>
<dbReference type="PANTHER" id="PTHR32305">
    <property type="match status" value="1"/>
</dbReference>
<gene>
    <name evidence="4" type="ORF">NBG84_31395</name>
</gene>
<dbReference type="PANTHER" id="PTHR32305:SF15">
    <property type="entry name" value="PROTEIN RHSA-RELATED"/>
    <property type="match status" value="1"/>
</dbReference>
<dbReference type="InterPro" id="IPR022385">
    <property type="entry name" value="Rhs_assc_core"/>
</dbReference>
<feature type="region of interest" description="Disordered" evidence="2">
    <location>
        <begin position="858"/>
        <end position="910"/>
    </location>
</feature>
<evidence type="ECO:0000313" key="5">
    <source>
        <dbReference type="Proteomes" id="UP001431429"/>
    </source>
</evidence>
<dbReference type="InterPro" id="IPR050708">
    <property type="entry name" value="T6SS_VgrG/RHS"/>
</dbReference>
<dbReference type="InterPro" id="IPR036844">
    <property type="entry name" value="Hint_dom_sf"/>
</dbReference>
<evidence type="ECO:0000259" key="3">
    <source>
        <dbReference type="SMART" id="SM00306"/>
    </source>
</evidence>
<feature type="compositionally biased region" description="Polar residues" evidence="2">
    <location>
        <begin position="858"/>
        <end position="868"/>
    </location>
</feature>
<dbReference type="Pfam" id="PF05593">
    <property type="entry name" value="RHS_repeat"/>
    <property type="match status" value="7"/>
</dbReference>
<dbReference type="InterPro" id="IPR006530">
    <property type="entry name" value="YD"/>
</dbReference>
<dbReference type="InterPro" id="IPR014756">
    <property type="entry name" value="Ig_E-set"/>
</dbReference>
<dbReference type="SMART" id="SM00306">
    <property type="entry name" value="HintN"/>
    <property type="match status" value="1"/>
</dbReference>
<comment type="caution">
    <text evidence="4">The sequence shown here is derived from an EMBL/GenBank/DDBJ whole genome shotgun (WGS) entry which is preliminary data.</text>
</comment>
<dbReference type="CDD" id="cd00081">
    <property type="entry name" value="Hint"/>
    <property type="match status" value="1"/>
</dbReference>
<organism evidence="4 5">
    <name type="scientific">Streptomyces albipurpureus</name>
    <dbReference type="NCBI Taxonomy" id="2897419"/>
    <lineage>
        <taxon>Bacteria</taxon>
        <taxon>Bacillati</taxon>
        <taxon>Actinomycetota</taxon>
        <taxon>Actinomycetes</taxon>
        <taxon>Kitasatosporales</taxon>
        <taxon>Streptomycetaceae</taxon>
        <taxon>Streptomyces</taxon>
    </lineage>
</organism>
<keyword evidence="1" id="KW-0677">Repeat</keyword>
<accession>A0ABT0UYL9</accession>
<reference evidence="4" key="1">
    <citation type="submission" date="2022-06" db="EMBL/GenBank/DDBJ databases">
        <title>Genome public.</title>
        <authorList>
            <person name="Sun Q."/>
        </authorList>
    </citation>
    <scope>NUCLEOTIDE SEQUENCE</scope>
    <source>
        <strain evidence="4">CWNU-1</strain>
    </source>
</reference>